<dbReference type="AlphaFoldDB" id="A0A1E5RGP0"/>
<feature type="compositionally biased region" description="Acidic residues" evidence="3">
    <location>
        <begin position="695"/>
        <end position="707"/>
    </location>
</feature>
<dbReference type="PANTHER" id="PTHR14430:SF0">
    <property type="entry name" value="SEC2P DOMAIN-CONTAINING PROTEIN"/>
    <property type="match status" value="1"/>
</dbReference>
<dbReference type="GO" id="GO:0070319">
    <property type="term" value="C:Golgi to plasma membrane transport vesicle"/>
    <property type="evidence" value="ECO:0007669"/>
    <property type="project" value="TreeGrafter"/>
</dbReference>
<dbReference type="Pfam" id="PF06428">
    <property type="entry name" value="Sec2p"/>
    <property type="match status" value="1"/>
</dbReference>
<feature type="region of interest" description="Disordered" evidence="3">
    <location>
        <begin position="185"/>
        <end position="206"/>
    </location>
</feature>
<keyword evidence="6" id="KW-1185">Reference proteome</keyword>
<reference evidence="6" key="1">
    <citation type="journal article" date="2016" name="Genome Announc.">
        <title>Genome sequences of three species of Hanseniaspora isolated from spontaneous wine fermentations.</title>
        <authorList>
            <person name="Sternes P.R."/>
            <person name="Lee D."/>
            <person name="Kutyna D.R."/>
            <person name="Borneman A.R."/>
        </authorList>
    </citation>
    <scope>NUCLEOTIDE SEQUENCE [LARGE SCALE GENOMIC DNA]</scope>
    <source>
        <strain evidence="6">AWRI3579</strain>
    </source>
</reference>
<dbReference type="FunCoup" id="A0A1E5RGP0">
    <property type="interactions" value="220"/>
</dbReference>
<dbReference type="STRING" id="56408.A0A1E5RGP0"/>
<comment type="caution">
    <text evidence="5">The sequence shown here is derived from an EMBL/GenBank/DDBJ whole genome shotgun (WGS) entry which is preliminary data.</text>
</comment>
<dbReference type="InterPro" id="IPR009449">
    <property type="entry name" value="Sec2_N"/>
</dbReference>
<evidence type="ECO:0000313" key="5">
    <source>
        <dbReference type="EMBL" id="OEJ86044.1"/>
    </source>
</evidence>
<dbReference type="PANTHER" id="PTHR14430">
    <property type="entry name" value="RABIN3-RELATED"/>
    <property type="match status" value="1"/>
</dbReference>
<feature type="compositionally biased region" description="Polar residues" evidence="3">
    <location>
        <begin position="190"/>
        <end position="206"/>
    </location>
</feature>
<feature type="compositionally biased region" description="Polar residues" evidence="3">
    <location>
        <begin position="439"/>
        <end position="458"/>
    </location>
</feature>
<dbReference type="GO" id="GO:0006887">
    <property type="term" value="P:exocytosis"/>
    <property type="evidence" value="ECO:0007669"/>
    <property type="project" value="TreeGrafter"/>
</dbReference>
<dbReference type="CDD" id="cd21044">
    <property type="entry name" value="Rab11BD_RAB3IP_like"/>
    <property type="match status" value="1"/>
</dbReference>
<sequence>MSHGKQEAVEEVIAADPINHADNARLEEKLNAMSTQLLESINKQSSFETKIFELQKQITVFQKQEEKYVSFEQDLLDAKRLAEVQEKKISDLQKELSKEQAYKATAEQEANGLREEIGELSTSLFEEANKMVAAEREKLYYKDKELISLKGVLQEKEDILQSLEMQLKNLKVLLEADASNDDLVKESSVEAGSTPTNTGSLEKSVSKNSMPASVNVDAIFSPTLQSVRFDTEMYSEFLKFIAVLPHNDSIYSTKNDSKLIKKLLKEEIEPALKIDSAKGIPWAARSRIIPAMMAGEVAIEPFSGINETFRYNTNSSSNPKKSDSLSDTKMFKYPKDSPPVAVDEPCSFCFESRSDILEHNRLYCLKIFSSRDPSVVSKQYPLCHYCLLKIRQCCEIFAFLRSLKDGVWNLEKVTLKDLSKSETSELFSGYNAPNAPEATKTSTDTLSRKPSLSNNDLNAQEKRNRRKSLIDSFSYLSTGPVLEPEIQVNKDLATISVSVDGHAFLPNNNIQRSWIQLCKLRAALYWCIVGIWSVDDCVSAKIVPFSKSAMNNLASPTLAKNSSPTLSKLSEASNSLSQVSNLNNNSIKESVEESPNEKPSTGKLGIKGNQDNLEGNDRSDTTVQVFAKNAPEELEDKDIASAEQFDFEEPAAAASSLKEQGNIDQSHELDDQGSAHNVSTSELDEHNLKVKSSDEEIYFDSIDEDNNANDAITPTNKDKKSRSSRHMSDLYKNLDSLAQDVETAFKG</sequence>
<proteinExistence type="predicted"/>
<keyword evidence="1 2" id="KW-0175">Coiled coil</keyword>
<evidence type="ECO:0000256" key="3">
    <source>
        <dbReference type="SAM" id="MobiDB-lite"/>
    </source>
</evidence>
<evidence type="ECO:0000256" key="2">
    <source>
        <dbReference type="SAM" id="Coils"/>
    </source>
</evidence>
<dbReference type="InParanoid" id="A0A1E5RGP0"/>
<organism evidence="5 6">
    <name type="scientific">Hanseniaspora osmophila</name>
    <dbReference type="NCBI Taxonomy" id="56408"/>
    <lineage>
        <taxon>Eukaryota</taxon>
        <taxon>Fungi</taxon>
        <taxon>Dikarya</taxon>
        <taxon>Ascomycota</taxon>
        <taxon>Saccharomycotina</taxon>
        <taxon>Saccharomycetes</taxon>
        <taxon>Saccharomycodales</taxon>
        <taxon>Saccharomycodaceae</taxon>
        <taxon>Hanseniaspora</taxon>
    </lineage>
</organism>
<feature type="region of interest" description="Disordered" evidence="3">
    <location>
        <begin position="429"/>
        <end position="458"/>
    </location>
</feature>
<feature type="domain" description="GDP/GTP exchange factor Sec2 N-terminal" evidence="4">
    <location>
        <begin position="46"/>
        <end position="175"/>
    </location>
</feature>
<gene>
    <name evidence="5" type="ORF">AWRI3579_g1583</name>
</gene>
<protein>
    <submittedName>
        <fullName evidence="5">Rab guanine nucleotide exchange factor SEC2</fullName>
    </submittedName>
</protein>
<feature type="coiled-coil region" evidence="2">
    <location>
        <begin position="75"/>
        <end position="180"/>
    </location>
</feature>
<accession>A0A1E5RGP0</accession>
<dbReference type="EMBL" id="LPNM01000006">
    <property type="protein sequence ID" value="OEJ86044.1"/>
    <property type="molecule type" value="Genomic_DNA"/>
</dbReference>
<dbReference type="OrthoDB" id="1748564at2759"/>
<feature type="compositionally biased region" description="Basic and acidic residues" evidence="3">
    <location>
        <begin position="683"/>
        <end position="694"/>
    </location>
</feature>
<feature type="region of interest" description="Disordered" evidence="3">
    <location>
        <begin position="651"/>
        <end position="727"/>
    </location>
</feature>
<dbReference type="SUPFAM" id="SSF144284">
    <property type="entry name" value="Sec2 N-terminal region"/>
    <property type="match status" value="1"/>
</dbReference>
<dbReference type="Gene3D" id="6.10.140.910">
    <property type="match status" value="1"/>
</dbReference>
<dbReference type="GO" id="GO:0005085">
    <property type="term" value="F:guanyl-nucleotide exchange factor activity"/>
    <property type="evidence" value="ECO:0007669"/>
    <property type="project" value="InterPro"/>
</dbReference>
<name>A0A1E5RGP0_9ASCO</name>
<dbReference type="Proteomes" id="UP000095728">
    <property type="component" value="Unassembled WGS sequence"/>
</dbReference>
<dbReference type="GO" id="GO:0051286">
    <property type="term" value="C:cell tip"/>
    <property type="evidence" value="ECO:0007669"/>
    <property type="project" value="TreeGrafter"/>
</dbReference>
<feature type="region of interest" description="Disordered" evidence="3">
    <location>
        <begin position="587"/>
        <end position="620"/>
    </location>
</feature>
<dbReference type="Pfam" id="PF25555">
    <property type="entry name" value="RAB3A-like_C"/>
    <property type="match status" value="1"/>
</dbReference>
<evidence type="ECO:0000259" key="4">
    <source>
        <dbReference type="Pfam" id="PF06428"/>
    </source>
</evidence>
<evidence type="ECO:0000256" key="1">
    <source>
        <dbReference type="ARBA" id="ARBA00023054"/>
    </source>
</evidence>
<evidence type="ECO:0000313" key="6">
    <source>
        <dbReference type="Proteomes" id="UP000095728"/>
    </source>
</evidence>
<dbReference type="InterPro" id="IPR040351">
    <property type="entry name" value="RAB3IL/RAB3IP/Sec2"/>
</dbReference>